<feature type="region of interest" description="Disordered" evidence="7">
    <location>
        <begin position="1"/>
        <end position="56"/>
    </location>
</feature>
<evidence type="ECO:0000256" key="6">
    <source>
        <dbReference type="SAM" id="Coils"/>
    </source>
</evidence>
<dbReference type="InterPro" id="IPR036864">
    <property type="entry name" value="Zn2-C6_fun-type_DNA-bd_sf"/>
</dbReference>
<evidence type="ECO:0000256" key="3">
    <source>
        <dbReference type="ARBA" id="ARBA00023125"/>
    </source>
</evidence>
<feature type="coiled-coil region" evidence="6">
    <location>
        <begin position="98"/>
        <end position="132"/>
    </location>
</feature>
<dbReference type="InterPro" id="IPR001138">
    <property type="entry name" value="Zn2Cys6_DnaBD"/>
</dbReference>
<dbReference type="PANTHER" id="PTHR31845">
    <property type="entry name" value="FINGER DOMAIN PROTEIN, PUTATIVE-RELATED"/>
    <property type="match status" value="1"/>
</dbReference>
<dbReference type="PROSITE" id="PS50048">
    <property type="entry name" value="ZN2_CY6_FUNGAL_2"/>
    <property type="match status" value="1"/>
</dbReference>
<sequence length="717" mass="80081">MSPTSPASSRLGNGTLKRKRSSIMGGPESSPGSGNEDDHGDHMDHGEPDKKRQPGVKRACNECRQQKLRCNVVQEPFQSCTRCNRLKLECKIESNFKRIGKRSKHAEMEKEIERLRRNISRAQAQGYVLEEDESLNSPVAPSTAYTHTRNPSLMGSDEAVSSLLHLKRGGSYNMPRFSHELEGVQLTDDAVTHLFNEFFAFYHPFLPFLNPAQSPDQYHQQHPLLFWSIPPGCPGLITNLSGPLTRFLWTTIGEVPSNYYVVKAMCLLCAWPLPTSTTTSDPTHILCGVMMKTATGIGLHRPNHIQDFSRTSIDLNKEQLSDRVTTWAVCNIVAQNIGTGYGQPSSSLYDWTLALRPGDDPALHLSPELEARLQIERFCDKVSKEMYSNASDPRGVAGDEHRAMLMRVYRREYAELYASVMSQQLGPVVNLHLRAAALHMRLAGFFDSSKTPGYLDDLMGLWRATTNFLDDLLEVEKVTSPRDNIGGTVLLYATNYIQQMLVAAAFTLLKLMRSFFSKTIDFQRGRSLFHRSIQAIRATSVVTNDLQWRLAELMVQMWNGARLDALHKNVNHNDESPIQVDDSLQLKVRCRHSMSLVFDSVWRWREEYQSMGRGSLETAVKHPTNPDSANESSAASSQLDTTLMPSHTLPTSNMLNGNGALTPSAPGMAAPPPAPSNGMIGNLTYGDASYDFFDPQHWMLDGLVDFSFPFVAPLEGA</sequence>
<feature type="domain" description="Zn(2)-C6 fungal-type" evidence="8">
    <location>
        <begin position="59"/>
        <end position="92"/>
    </location>
</feature>
<dbReference type="Pfam" id="PF00172">
    <property type="entry name" value="Zn_clus"/>
    <property type="match status" value="1"/>
</dbReference>
<evidence type="ECO:0000256" key="7">
    <source>
        <dbReference type="SAM" id="MobiDB-lite"/>
    </source>
</evidence>
<feature type="compositionally biased region" description="Polar residues" evidence="7">
    <location>
        <begin position="625"/>
        <end position="661"/>
    </location>
</feature>
<evidence type="ECO:0000313" key="9">
    <source>
        <dbReference type="EMBL" id="KAK5992665.1"/>
    </source>
</evidence>
<dbReference type="SUPFAM" id="SSF57701">
    <property type="entry name" value="Zn2/Cys6 DNA-binding domain"/>
    <property type="match status" value="1"/>
</dbReference>
<dbReference type="PROSITE" id="PS00463">
    <property type="entry name" value="ZN2_CY6_FUNGAL_1"/>
    <property type="match status" value="1"/>
</dbReference>
<dbReference type="CDD" id="cd12148">
    <property type="entry name" value="fungal_TF_MHR"/>
    <property type="match status" value="1"/>
</dbReference>
<feature type="compositionally biased region" description="Basic and acidic residues" evidence="7">
    <location>
        <begin position="36"/>
        <end position="52"/>
    </location>
</feature>
<protein>
    <submittedName>
        <fullName evidence="9">Regulatory LEU3-like protein</fullName>
    </submittedName>
</protein>
<comment type="caution">
    <text evidence="9">The sequence shown here is derived from an EMBL/GenBank/DDBJ whole genome shotgun (WGS) entry which is preliminary data.</text>
</comment>
<keyword evidence="5" id="KW-0539">Nucleus</keyword>
<name>A0ABR0SKI8_9HYPO</name>
<keyword evidence="2" id="KW-0805">Transcription regulation</keyword>
<proteinExistence type="predicted"/>
<evidence type="ECO:0000256" key="2">
    <source>
        <dbReference type="ARBA" id="ARBA00023015"/>
    </source>
</evidence>
<evidence type="ECO:0000313" key="10">
    <source>
        <dbReference type="Proteomes" id="UP001338125"/>
    </source>
</evidence>
<dbReference type="CDD" id="cd00067">
    <property type="entry name" value="GAL4"/>
    <property type="match status" value="1"/>
</dbReference>
<evidence type="ECO:0000256" key="4">
    <source>
        <dbReference type="ARBA" id="ARBA00023163"/>
    </source>
</evidence>
<feature type="compositionally biased region" description="Polar residues" evidence="7">
    <location>
        <begin position="1"/>
        <end position="12"/>
    </location>
</feature>
<dbReference type="SMART" id="SM00066">
    <property type="entry name" value="GAL4"/>
    <property type="match status" value="1"/>
</dbReference>
<dbReference type="Proteomes" id="UP001338125">
    <property type="component" value="Unassembled WGS sequence"/>
</dbReference>
<reference evidence="9 10" key="1">
    <citation type="submission" date="2024-01" db="EMBL/GenBank/DDBJ databases">
        <title>Complete genome of Cladobotryum mycophilum ATHUM6906.</title>
        <authorList>
            <person name="Christinaki A.C."/>
            <person name="Myridakis A.I."/>
            <person name="Kouvelis V.N."/>
        </authorList>
    </citation>
    <scope>NUCLEOTIDE SEQUENCE [LARGE SCALE GENOMIC DNA]</scope>
    <source>
        <strain evidence="9 10">ATHUM6906</strain>
    </source>
</reference>
<dbReference type="InterPro" id="IPR051089">
    <property type="entry name" value="prtT"/>
</dbReference>
<evidence type="ECO:0000259" key="8">
    <source>
        <dbReference type="PROSITE" id="PS50048"/>
    </source>
</evidence>
<feature type="region of interest" description="Disordered" evidence="7">
    <location>
        <begin position="617"/>
        <end position="673"/>
    </location>
</feature>
<organism evidence="9 10">
    <name type="scientific">Cladobotryum mycophilum</name>
    <dbReference type="NCBI Taxonomy" id="491253"/>
    <lineage>
        <taxon>Eukaryota</taxon>
        <taxon>Fungi</taxon>
        <taxon>Dikarya</taxon>
        <taxon>Ascomycota</taxon>
        <taxon>Pezizomycotina</taxon>
        <taxon>Sordariomycetes</taxon>
        <taxon>Hypocreomycetidae</taxon>
        <taxon>Hypocreales</taxon>
        <taxon>Hypocreaceae</taxon>
        <taxon>Cladobotryum</taxon>
    </lineage>
</organism>
<keyword evidence="6" id="KW-0175">Coiled coil</keyword>
<dbReference type="Gene3D" id="4.10.240.10">
    <property type="entry name" value="Zn(2)-C6 fungal-type DNA-binding domain"/>
    <property type="match status" value="1"/>
</dbReference>
<comment type="subcellular location">
    <subcellularLocation>
        <location evidence="1">Nucleus</location>
    </subcellularLocation>
</comment>
<dbReference type="EMBL" id="JAVFKD010000012">
    <property type="protein sequence ID" value="KAK5992665.1"/>
    <property type="molecule type" value="Genomic_DNA"/>
</dbReference>
<dbReference type="PANTHER" id="PTHR31845:SF21">
    <property type="entry name" value="REGULATORY PROTEIN LEU3"/>
    <property type="match status" value="1"/>
</dbReference>
<keyword evidence="10" id="KW-1185">Reference proteome</keyword>
<feature type="compositionally biased region" description="Low complexity" evidence="7">
    <location>
        <begin position="22"/>
        <end position="34"/>
    </location>
</feature>
<keyword evidence="3" id="KW-0238">DNA-binding</keyword>
<accession>A0ABR0SKI8</accession>
<evidence type="ECO:0000256" key="5">
    <source>
        <dbReference type="ARBA" id="ARBA00023242"/>
    </source>
</evidence>
<gene>
    <name evidence="9" type="ORF">PT974_06080</name>
</gene>
<evidence type="ECO:0000256" key="1">
    <source>
        <dbReference type="ARBA" id="ARBA00004123"/>
    </source>
</evidence>
<keyword evidence="4" id="KW-0804">Transcription</keyword>